<sequence length="629" mass="75302">MQQHIQLNCQNSKKGYIMQRTGNKPGDRIIERQSFAQYVNQMSETQQQLLAHFKSTPRKKSQVNSHPNLPKLHSPDVIHRKFVLNIGKCPVNNYQSSIFRINGPQNQQHFFHPVHNHRHQSLEIRKSLIQQNRLTPIQKNSIINLSGRSVRDDDMNLFYYKIGGDEVVDQLNEEFYHYSSQHDMIKNIDDHEQYKAHFKIFLEYIMGKPVFYNLEQLKDKHKNLGLKNKDFNNFKNYLITSFLKVNKTQVDQIFEFSSMIEQYRYCIIDSDTPFAIIYNQKTEKINTKDVPDIILSMAESSYQKIFADNTLAHYFIGIELQEQAKKLGRILHQMMGWDQTSDEVLSIMRQSHKSMHLNNVHFTLFKQHMIESMRQQQIQEKQIELVTSRMDGYRSYIINQDSLLDFYRDQPTLLQIQQTKYVQLLRRDPRMQNFPHEAFNRHVQFILKYLTHQHLPTLTHNDLWTIHSKYNISSEQIESFKDNFFLLIQNLNLNPIVIQDYEDIFFMLKRNLKHQYSIQNIIGHQKVESILSKIQFQMQDNEHYKEYYSNAIYQMSKHLHKMIAFILKDQHLYKSNDLKVIHQSLKIKESIFDLFVLFLKNAMQEEKIHQYLIILAEETCEYYKKNICT</sequence>
<keyword evidence="3" id="KW-0479">Metal-binding</keyword>
<evidence type="ECO:0000313" key="5">
    <source>
        <dbReference type="EMBL" id="CAD8101651.1"/>
    </source>
</evidence>
<evidence type="ECO:0000256" key="4">
    <source>
        <dbReference type="ARBA" id="ARBA00023004"/>
    </source>
</evidence>
<keyword evidence="2" id="KW-0349">Heme</keyword>
<comment type="caution">
    <text evidence="5">The sequence shown here is derived from an EMBL/GenBank/DDBJ whole genome shotgun (WGS) entry which is preliminary data.</text>
</comment>
<dbReference type="Proteomes" id="UP000692954">
    <property type="component" value="Unassembled WGS sequence"/>
</dbReference>
<accession>A0A8S1PFN8</accession>
<protein>
    <submittedName>
        <fullName evidence="5">Uncharacterized protein</fullName>
    </submittedName>
</protein>
<keyword evidence="4" id="KW-0408">Iron</keyword>
<dbReference type="GO" id="GO:0019825">
    <property type="term" value="F:oxygen binding"/>
    <property type="evidence" value="ECO:0007669"/>
    <property type="project" value="InterPro"/>
</dbReference>
<name>A0A8S1PFN8_9CILI</name>
<evidence type="ECO:0000256" key="2">
    <source>
        <dbReference type="ARBA" id="ARBA00022617"/>
    </source>
</evidence>
<gene>
    <name evidence="5" type="ORF">PSON_ATCC_30995.1.T0760106</name>
</gene>
<dbReference type="GO" id="GO:0046872">
    <property type="term" value="F:metal ion binding"/>
    <property type="evidence" value="ECO:0007669"/>
    <property type="project" value="UniProtKB-KW"/>
</dbReference>
<evidence type="ECO:0000256" key="3">
    <source>
        <dbReference type="ARBA" id="ARBA00022723"/>
    </source>
</evidence>
<keyword evidence="6" id="KW-1185">Reference proteome</keyword>
<dbReference type="InterPro" id="IPR001486">
    <property type="entry name" value="Hemoglobin_trunc"/>
</dbReference>
<dbReference type="AlphaFoldDB" id="A0A8S1PFN8"/>
<proteinExistence type="predicted"/>
<dbReference type="Pfam" id="PF01152">
    <property type="entry name" value="Bac_globin"/>
    <property type="match status" value="1"/>
</dbReference>
<evidence type="ECO:0000256" key="1">
    <source>
        <dbReference type="ARBA" id="ARBA00022448"/>
    </source>
</evidence>
<organism evidence="5 6">
    <name type="scientific">Paramecium sonneborni</name>
    <dbReference type="NCBI Taxonomy" id="65129"/>
    <lineage>
        <taxon>Eukaryota</taxon>
        <taxon>Sar</taxon>
        <taxon>Alveolata</taxon>
        <taxon>Ciliophora</taxon>
        <taxon>Intramacronucleata</taxon>
        <taxon>Oligohymenophorea</taxon>
        <taxon>Peniculida</taxon>
        <taxon>Parameciidae</taxon>
        <taxon>Paramecium</taxon>
    </lineage>
</organism>
<evidence type="ECO:0000313" key="6">
    <source>
        <dbReference type="Proteomes" id="UP000692954"/>
    </source>
</evidence>
<keyword evidence="1" id="KW-0813">Transport</keyword>
<dbReference type="OrthoDB" id="286715at2759"/>
<reference evidence="5" key="1">
    <citation type="submission" date="2021-01" db="EMBL/GenBank/DDBJ databases">
        <authorList>
            <consortium name="Genoscope - CEA"/>
            <person name="William W."/>
        </authorList>
    </citation>
    <scope>NUCLEOTIDE SEQUENCE</scope>
</reference>
<dbReference type="EMBL" id="CAJJDN010000076">
    <property type="protein sequence ID" value="CAD8101651.1"/>
    <property type="molecule type" value="Genomic_DNA"/>
</dbReference>